<protein>
    <submittedName>
        <fullName evidence="2">BZIP domain-containing protein</fullName>
    </submittedName>
</protein>
<proteinExistence type="predicted"/>
<accession>A0AC34GY11</accession>
<dbReference type="WBParaSite" id="ES5_v2.g9883.t1">
    <property type="protein sequence ID" value="ES5_v2.g9883.t1"/>
    <property type="gene ID" value="ES5_v2.g9883"/>
</dbReference>
<name>A0AC34GY11_9BILA</name>
<reference evidence="2" key="1">
    <citation type="submission" date="2022-11" db="UniProtKB">
        <authorList>
            <consortium name="WormBaseParasite"/>
        </authorList>
    </citation>
    <scope>IDENTIFICATION</scope>
</reference>
<evidence type="ECO:0000313" key="2">
    <source>
        <dbReference type="WBParaSite" id="ES5_v2.g9883.t1"/>
    </source>
</evidence>
<dbReference type="Proteomes" id="UP000887579">
    <property type="component" value="Unplaced"/>
</dbReference>
<organism evidence="1 2">
    <name type="scientific">Panagrolaimus sp. ES5</name>
    <dbReference type="NCBI Taxonomy" id="591445"/>
    <lineage>
        <taxon>Eukaryota</taxon>
        <taxon>Metazoa</taxon>
        <taxon>Ecdysozoa</taxon>
        <taxon>Nematoda</taxon>
        <taxon>Chromadorea</taxon>
        <taxon>Rhabditida</taxon>
        <taxon>Tylenchina</taxon>
        <taxon>Panagrolaimomorpha</taxon>
        <taxon>Panagrolaimoidea</taxon>
        <taxon>Panagrolaimidae</taxon>
        <taxon>Panagrolaimus</taxon>
    </lineage>
</organism>
<sequence length="412" mass="46221">MEFSYCNGVKSSYNGSGGSSNGHDSNNSRPQNFHNGTIRNLPFGNQNQQFLNYQQNYPRNYTYQNQNVVYRGQEYQNAYGYGPTNNVPQYINPLNYPHAIYQQQQEFHSVQAQPPIPGHPTYEPNYYGPSISGNQQNQTIQDSSPNFRVTSATTQISNESESLEGIQLLDISSDYPQHQKSDGLQNNEFPPLKFTCEDVDEALKSSNSDGTIQMSDNYCSQNDQHILDTADTVIASNNFVYHSQSVAPPINNIIVVMPCSSGHQTQPLVIPHEHQMKEVKGVPAPPAKIRSTTSSASSSSSSGTTKNSVGRPAEYENDEQRKEAHKEASKKSYKKRKEEKAEEKLLLATEVMTLEKKTPTLGQQYENKLKECESLLNANKHLMSEKDKNDAEKALKNSKATVAKLKYRMKSK</sequence>
<evidence type="ECO:0000313" key="1">
    <source>
        <dbReference type="Proteomes" id="UP000887579"/>
    </source>
</evidence>